<evidence type="ECO:0000313" key="2">
    <source>
        <dbReference type="EMBL" id="OGZ61812.1"/>
    </source>
</evidence>
<evidence type="ECO:0008006" key="4">
    <source>
        <dbReference type="Google" id="ProtNLM"/>
    </source>
</evidence>
<sequence>MTEKDLLKQLKELKNIKPDTNWAISARADIVRMVNEDTISSTRHSFEGAKEGFSILFSSLPRSSFSLIPVVALALLLVVSMNLLSFESLEFGGLALKTDQIKIVQINNTETEAGNLINANLSTENSTPTFTENTSFDNDNTLASLKSYNDDVSTAFRAMLIERINRITVLGQESRDIYTMQLAQQAQELYEYGDYDSALRVLIYAENQLGLN</sequence>
<dbReference type="EMBL" id="MHOJ01000035">
    <property type="protein sequence ID" value="OGZ61812.1"/>
    <property type="molecule type" value="Genomic_DNA"/>
</dbReference>
<proteinExistence type="predicted"/>
<keyword evidence="1" id="KW-0472">Membrane</keyword>
<organism evidence="2 3">
    <name type="scientific">Candidatus Spechtbacteria bacterium RIFCSPLOWO2_02_FULL_38_8</name>
    <dbReference type="NCBI Taxonomy" id="1802164"/>
    <lineage>
        <taxon>Bacteria</taxon>
        <taxon>Candidatus Spechtiibacteriota</taxon>
    </lineage>
</organism>
<evidence type="ECO:0000313" key="3">
    <source>
        <dbReference type="Proteomes" id="UP000178509"/>
    </source>
</evidence>
<keyword evidence="1" id="KW-1133">Transmembrane helix</keyword>
<feature type="transmembrane region" description="Helical" evidence="1">
    <location>
        <begin position="65"/>
        <end position="84"/>
    </location>
</feature>
<protein>
    <recommendedName>
        <fullName evidence="4">DUF5667 domain-containing protein</fullName>
    </recommendedName>
</protein>
<keyword evidence="1" id="KW-0812">Transmembrane</keyword>
<dbReference type="Proteomes" id="UP000178509">
    <property type="component" value="Unassembled WGS sequence"/>
</dbReference>
<dbReference type="STRING" id="1802164.A3H51_00210"/>
<dbReference type="AlphaFoldDB" id="A0A1G2HH33"/>
<comment type="caution">
    <text evidence="2">The sequence shown here is derived from an EMBL/GenBank/DDBJ whole genome shotgun (WGS) entry which is preliminary data.</text>
</comment>
<name>A0A1G2HH33_9BACT</name>
<evidence type="ECO:0000256" key="1">
    <source>
        <dbReference type="SAM" id="Phobius"/>
    </source>
</evidence>
<accession>A0A1G2HH33</accession>
<reference evidence="2 3" key="1">
    <citation type="journal article" date="2016" name="Nat. Commun.">
        <title>Thousands of microbial genomes shed light on interconnected biogeochemical processes in an aquifer system.</title>
        <authorList>
            <person name="Anantharaman K."/>
            <person name="Brown C.T."/>
            <person name="Hug L.A."/>
            <person name="Sharon I."/>
            <person name="Castelle C.J."/>
            <person name="Probst A.J."/>
            <person name="Thomas B.C."/>
            <person name="Singh A."/>
            <person name="Wilkins M.J."/>
            <person name="Karaoz U."/>
            <person name="Brodie E.L."/>
            <person name="Williams K.H."/>
            <person name="Hubbard S.S."/>
            <person name="Banfield J.F."/>
        </authorList>
    </citation>
    <scope>NUCLEOTIDE SEQUENCE [LARGE SCALE GENOMIC DNA]</scope>
</reference>
<gene>
    <name evidence="2" type="ORF">A3H51_00210</name>
</gene>